<sequence length="60" mass="6092">GEQIEYGGRFVFFRVGCRRGAAGVAEIAVGVGGADVGGVSDFTSQFCFTGSVSRLVAMAA</sequence>
<comment type="caution">
    <text evidence="1">The sequence shown here is derived from an EMBL/GenBank/DDBJ whole genome shotgun (WGS) entry which is preliminary data.</text>
</comment>
<dbReference type="Proteomes" id="UP000265520">
    <property type="component" value="Unassembled WGS sequence"/>
</dbReference>
<keyword evidence="2" id="KW-1185">Reference proteome</keyword>
<organism evidence="1 2">
    <name type="scientific">Trifolium medium</name>
    <dbReference type="NCBI Taxonomy" id="97028"/>
    <lineage>
        <taxon>Eukaryota</taxon>
        <taxon>Viridiplantae</taxon>
        <taxon>Streptophyta</taxon>
        <taxon>Embryophyta</taxon>
        <taxon>Tracheophyta</taxon>
        <taxon>Spermatophyta</taxon>
        <taxon>Magnoliopsida</taxon>
        <taxon>eudicotyledons</taxon>
        <taxon>Gunneridae</taxon>
        <taxon>Pentapetalae</taxon>
        <taxon>rosids</taxon>
        <taxon>fabids</taxon>
        <taxon>Fabales</taxon>
        <taxon>Fabaceae</taxon>
        <taxon>Papilionoideae</taxon>
        <taxon>50 kb inversion clade</taxon>
        <taxon>NPAAA clade</taxon>
        <taxon>Hologalegina</taxon>
        <taxon>IRL clade</taxon>
        <taxon>Trifolieae</taxon>
        <taxon>Trifolium</taxon>
    </lineage>
</organism>
<dbReference type="AlphaFoldDB" id="A0A392TTD5"/>
<dbReference type="EMBL" id="LXQA010656028">
    <property type="protein sequence ID" value="MCI64443.1"/>
    <property type="molecule type" value="Genomic_DNA"/>
</dbReference>
<proteinExistence type="predicted"/>
<accession>A0A392TTD5</accession>
<evidence type="ECO:0000313" key="1">
    <source>
        <dbReference type="EMBL" id="MCI64443.1"/>
    </source>
</evidence>
<protein>
    <submittedName>
        <fullName evidence="1">Uncharacterized protein</fullName>
    </submittedName>
</protein>
<feature type="non-terminal residue" evidence="1">
    <location>
        <position position="1"/>
    </location>
</feature>
<reference evidence="1 2" key="1">
    <citation type="journal article" date="2018" name="Front. Plant Sci.">
        <title>Red Clover (Trifolium pratense) and Zigzag Clover (T. medium) - A Picture of Genomic Similarities and Differences.</title>
        <authorList>
            <person name="Dluhosova J."/>
            <person name="Istvanek J."/>
            <person name="Nedelnik J."/>
            <person name="Repkova J."/>
        </authorList>
    </citation>
    <scope>NUCLEOTIDE SEQUENCE [LARGE SCALE GENOMIC DNA]</scope>
    <source>
        <strain evidence="2">cv. 10/8</strain>
        <tissue evidence="1">Leaf</tissue>
    </source>
</reference>
<evidence type="ECO:0000313" key="2">
    <source>
        <dbReference type="Proteomes" id="UP000265520"/>
    </source>
</evidence>
<name>A0A392TTD5_9FABA</name>